<dbReference type="EMBL" id="CAJMWQ010001677">
    <property type="protein sequence ID" value="CAE6459205.1"/>
    <property type="molecule type" value="Genomic_DNA"/>
</dbReference>
<dbReference type="AlphaFoldDB" id="A0A8H3GKV0"/>
<reference evidence="1" key="1">
    <citation type="submission" date="2021-01" db="EMBL/GenBank/DDBJ databases">
        <authorList>
            <person name="Kaushik A."/>
        </authorList>
    </citation>
    <scope>NUCLEOTIDE SEQUENCE</scope>
    <source>
        <strain evidence="1">AG1-1B</strain>
    </source>
</reference>
<protein>
    <submittedName>
        <fullName evidence="1">Uncharacterized protein</fullName>
    </submittedName>
</protein>
<dbReference type="Proteomes" id="UP000663826">
    <property type="component" value="Unassembled WGS sequence"/>
</dbReference>
<comment type="caution">
    <text evidence="1">The sequence shown here is derived from an EMBL/GenBank/DDBJ whole genome shotgun (WGS) entry which is preliminary data.</text>
</comment>
<evidence type="ECO:0000313" key="1">
    <source>
        <dbReference type="EMBL" id="CAE6459205.1"/>
    </source>
</evidence>
<proteinExistence type="predicted"/>
<accession>A0A8H3GKV0</accession>
<evidence type="ECO:0000313" key="2">
    <source>
        <dbReference type="Proteomes" id="UP000663826"/>
    </source>
</evidence>
<gene>
    <name evidence="1" type="ORF">RDB_LOCUS86346</name>
</gene>
<organism evidence="1 2">
    <name type="scientific">Rhizoctonia solani</name>
    <dbReference type="NCBI Taxonomy" id="456999"/>
    <lineage>
        <taxon>Eukaryota</taxon>
        <taxon>Fungi</taxon>
        <taxon>Dikarya</taxon>
        <taxon>Basidiomycota</taxon>
        <taxon>Agaricomycotina</taxon>
        <taxon>Agaricomycetes</taxon>
        <taxon>Cantharellales</taxon>
        <taxon>Ceratobasidiaceae</taxon>
        <taxon>Rhizoctonia</taxon>
    </lineage>
</organism>
<sequence length="183" mass="21819">MCQINDAQDWFESTAETFAKPDWESSTRSITNSLKELVERHKDNSPPELIDMINAAVERVHKFELRIYYRCRIKKSNEPIHPDPFWIYNGYEDALESLVLSMNLPRWMHYKDNNKYRDMLWPYELHYELLLMLELWKYFSQGVKDARGIEEVRNRAGAFAAETEALQKEVETWESLPVPKKTI</sequence>
<name>A0A8H3GKV0_9AGAM</name>